<name>A0A418WD40_9PROT</name>
<evidence type="ECO:0000313" key="2">
    <source>
        <dbReference type="EMBL" id="RJF87947.1"/>
    </source>
</evidence>
<dbReference type="SUPFAM" id="SSF53067">
    <property type="entry name" value="Actin-like ATPase domain"/>
    <property type="match status" value="1"/>
</dbReference>
<gene>
    <name evidence="2" type="ORF">D3874_13715</name>
</gene>
<evidence type="ECO:0008006" key="4">
    <source>
        <dbReference type="Google" id="ProtNLM"/>
    </source>
</evidence>
<accession>A0A418WD40</accession>
<proteinExistence type="predicted"/>
<dbReference type="Gene3D" id="3.30.1490.300">
    <property type="match status" value="1"/>
</dbReference>
<dbReference type="Gene3D" id="3.30.420.40">
    <property type="match status" value="1"/>
</dbReference>
<dbReference type="RefSeq" id="WP_119778582.1">
    <property type="nucleotide sequence ID" value="NZ_QYUK01000011.1"/>
</dbReference>
<dbReference type="InterPro" id="IPR043129">
    <property type="entry name" value="ATPase_NBD"/>
</dbReference>
<dbReference type="OrthoDB" id="7284406at2"/>
<dbReference type="AlphaFoldDB" id="A0A418WD40"/>
<dbReference type="EMBL" id="QYUK01000011">
    <property type="protein sequence ID" value="RJF87947.1"/>
    <property type="molecule type" value="Genomic_DNA"/>
</dbReference>
<feature type="coiled-coil region" evidence="1">
    <location>
        <begin position="223"/>
        <end position="260"/>
    </location>
</feature>
<organism evidence="2 3">
    <name type="scientific">Oleomonas cavernae</name>
    <dbReference type="NCBI Taxonomy" id="2320859"/>
    <lineage>
        <taxon>Bacteria</taxon>
        <taxon>Pseudomonadati</taxon>
        <taxon>Pseudomonadota</taxon>
        <taxon>Alphaproteobacteria</taxon>
        <taxon>Acetobacterales</taxon>
        <taxon>Acetobacteraceae</taxon>
        <taxon>Oleomonas</taxon>
    </lineage>
</organism>
<protein>
    <recommendedName>
        <fullName evidence="4">Fimbrial assembly protein</fullName>
    </recommendedName>
</protein>
<sequence length="341" mass="37239">MDVKAILNMDMASLGQALQRGLAWWLAELRGLMPRRWRERSQGRRLFASLDGDHLAVHRRTAQGWRSVAPVPAGKLDGAVFVLPPATALVGEFDYPVPSEAELYRMVALDLDRLTPFRADEVVFDVEVLGEAPAKGVMRHIAVAVVRRTVLAQILAKLHGLGFRPTAIGLAADDGRLRFDFARRLHGANPRRGGMLGRALRLAVPALLVLNLGLLILREQLAVESLREAVESQRLQVQLIERLRKRVELEEARRVDILDRRGRQSPLPVMDAVTTALPDGVWVTLLDWNGVELRLSGMASAGADLPSLLSATGRLRNVRPADGAAGGEGAFSVIATAVTTP</sequence>
<evidence type="ECO:0000313" key="3">
    <source>
        <dbReference type="Proteomes" id="UP000284605"/>
    </source>
</evidence>
<comment type="caution">
    <text evidence="2">The sequence shown here is derived from an EMBL/GenBank/DDBJ whole genome shotgun (WGS) entry which is preliminary data.</text>
</comment>
<dbReference type="Pfam" id="PF05137">
    <property type="entry name" value="PilN"/>
    <property type="match status" value="1"/>
</dbReference>
<reference evidence="2 3" key="1">
    <citation type="submission" date="2018-09" db="EMBL/GenBank/DDBJ databases">
        <authorList>
            <person name="Zhu H."/>
        </authorList>
    </citation>
    <scope>NUCLEOTIDE SEQUENCE [LARGE SCALE GENOMIC DNA]</scope>
    <source>
        <strain evidence="2 3">K1W22B-8</strain>
    </source>
</reference>
<dbReference type="InterPro" id="IPR007813">
    <property type="entry name" value="PilN"/>
</dbReference>
<evidence type="ECO:0000256" key="1">
    <source>
        <dbReference type="SAM" id="Coils"/>
    </source>
</evidence>
<keyword evidence="3" id="KW-1185">Reference proteome</keyword>
<keyword evidence="1" id="KW-0175">Coiled coil</keyword>
<dbReference type="Proteomes" id="UP000284605">
    <property type="component" value="Unassembled WGS sequence"/>
</dbReference>